<proteinExistence type="predicted"/>
<evidence type="ECO:0000313" key="2">
    <source>
        <dbReference type="EMBL" id="KAJ8407379.1"/>
    </source>
</evidence>
<keyword evidence="3" id="KW-1185">Reference proteome</keyword>
<protein>
    <submittedName>
        <fullName evidence="2">Uncharacterized protein</fullName>
    </submittedName>
</protein>
<reference evidence="2" key="1">
    <citation type="journal article" date="2023" name="Science">
        <title>Genome structures resolve the early diversification of teleost fishes.</title>
        <authorList>
            <person name="Parey E."/>
            <person name="Louis A."/>
            <person name="Montfort J."/>
            <person name="Bouchez O."/>
            <person name="Roques C."/>
            <person name="Iampietro C."/>
            <person name="Lluch J."/>
            <person name="Castinel A."/>
            <person name="Donnadieu C."/>
            <person name="Desvignes T."/>
            <person name="Floi Bucao C."/>
            <person name="Jouanno E."/>
            <person name="Wen M."/>
            <person name="Mejri S."/>
            <person name="Dirks R."/>
            <person name="Jansen H."/>
            <person name="Henkel C."/>
            <person name="Chen W.J."/>
            <person name="Zahm M."/>
            <person name="Cabau C."/>
            <person name="Klopp C."/>
            <person name="Thompson A.W."/>
            <person name="Robinson-Rechavi M."/>
            <person name="Braasch I."/>
            <person name="Lecointre G."/>
            <person name="Bobe J."/>
            <person name="Postlethwait J.H."/>
            <person name="Berthelot C."/>
            <person name="Roest Crollius H."/>
            <person name="Guiguen Y."/>
        </authorList>
    </citation>
    <scope>NUCLEOTIDE SEQUENCE</scope>
    <source>
        <strain evidence="2">NC1722</strain>
    </source>
</reference>
<organism evidence="2 3">
    <name type="scientific">Aldrovandia affinis</name>
    <dbReference type="NCBI Taxonomy" id="143900"/>
    <lineage>
        <taxon>Eukaryota</taxon>
        <taxon>Metazoa</taxon>
        <taxon>Chordata</taxon>
        <taxon>Craniata</taxon>
        <taxon>Vertebrata</taxon>
        <taxon>Euteleostomi</taxon>
        <taxon>Actinopterygii</taxon>
        <taxon>Neopterygii</taxon>
        <taxon>Teleostei</taxon>
        <taxon>Notacanthiformes</taxon>
        <taxon>Halosauridae</taxon>
        <taxon>Aldrovandia</taxon>
    </lineage>
</organism>
<evidence type="ECO:0000256" key="1">
    <source>
        <dbReference type="SAM" id="MobiDB-lite"/>
    </source>
</evidence>
<feature type="compositionally biased region" description="Basic and acidic residues" evidence="1">
    <location>
        <begin position="1"/>
        <end position="33"/>
    </location>
</feature>
<name>A0AAD7SR62_9TELE</name>
<feature type="region of interest" description="Disordered" evidence="1">
    <location>
        <begin position="1"/>
        <end position="37"/>
    </location>
</feature>
<gene>
    <name evidence="2" type="ORF">AAFF_G00279530</name>
</gene>
<dbReference type="AlphaFoldDB" id="A0AAD7SR62"/>
<comment type="caution">
    <text evidence="2">The sequence shown here is derived from an EMBL/GenBank/DDBJ whole genome shotgun (WGS) entry which is preliminary data.</text>
</comment>
<evidence type="ECO:0000313" key="3">
    <source>
        <dbReference type="Proteomes" id="UP001221898"/>
    </source>
</evidence>
<sequence length="98" mass="11138">MGLQTGRHDNRRSTEEDCEQHHSARNTQKERPRSCVTVRETVTSAASNRRELNSQWPWAICRNSACRSSVLRLEICTLKCPWATAQVSLLKIAAEVQS</sequence>
<dbReference type="Proteomes" id="UP001221898">
    <property type="component" value="Unassembled WGS sequence"/>
</dbReference>
<accession>A0AAD7SR62</accession>
<dbReference type="EMBL" id="JAINUG010000039">
    <property type="protein sequence ID" value="KAJ8407379.1"/>
    <property type="molecule type" value="Genomic_DNA"/>
</dbReference>